<name>A0A0X8X6P1_HALHR</name>
<dbReference type="AlphaFoldDB" id="A0A0X8X6P1"/>
<dbReference type="InterPro" id="IPR016602">
    <property type="entry name" value="UCP012666"/>
</dbReference>
<protein>
    <recommendedName>
        <fullName evidence="3">Glutamate--cysteine ligase</fullName>
    </recommendedName>
</protein>
<evidence type="ECO:0000313" key="1">
    <source>
        <dbReference type="EMBL" id="BAU56506.1"/>
    </source>
</evidence>
<evidence type="ECO:0000313" key="2">
    <source>
        <dbReference type="Proteomes" id="UP000218890"/>
    </source>
</evidence>
<gene>
    <name evidence="1" type="ORF">HH1059_24330</name>
</gene>
<keyword evidence="2" id="KW-1185">Reference proteome</keyword>
<dbReference type="InterPro" id="IPR006336">
    <property type="entry name" value="GCS2"/>
</dbReference>
<dbReference type="SUPFAM" id="SSF55931">
    <property type="entry name" value="Glutamine synthetase/guanido kinase"/>
    <property type="match status" value="1"/>
</dbReference>
<dbReference type="OrthoDB" id="240589at2"/>
<proteinExistence type="predicted"/>
<dbReference type="EMBL" id="AP017372">
    <property type="protein sequence ID" value="BAU56506.1"/>
    <property type="molecule type" value="Genomic_DNA"/>
</dbReference>
<dbReference type="PANTHER" id="PTHR36510">
    <property type="entry name" value="GLUTAMATE--CYSTEINE LIGASE 2-RELATED"/>
    <property type="match status" value="1"/>
</dbReference>
<accession>A0A0X8X6P1</accession>
<evidence type="ECO:0008006" key="3">
    <source>
        <dbReference type="Google" id="ProtNLM"/>
    </source>
</evidence>
<dbReference type="PIRSF" id="PIRSF012666">
    <property type="entry name" value="UCP012666"/>
    <property type="match status" value="1"/>
</dbReference>
<sequence>MGQEIAKSRFSAADFRRFRQALKEETNLLSEWINKGKLADDGLRFGLELEAWLIDGHGSPAPLSDRVLGNTTDPRVENELALFNLEINTDVRDLLNAPFSALSNELSKRLLNAHEAAQQEDAAVCLIGILPSATEADVSLDNITPSPRYSALNEQVLALRNGQPLALNIEGTEQISTTRTDVMLEAMTTSLQLHLQLPADRASYYFNAAIALSAATVAAAANSPYFFGRRLWEETRIPVFEQAVAVTQLEPGGAGTLARVGFGSGYARDSLLDFFIENRQHHPVLLPMLLDTPHEQLAHLRLHNGTIWRWNRPLVETTEDGCQLRLEHRVMAAGPTISDVIANAAFFYGAVAELAESEKRLIERLPFHVAEQNFYRAARYGLSAEVEWLDGWYGTVRELILDKLLPAARRGLARAAVNMKDAGEHLKVIEQRVASGQTGAAWQANWVAKHGHDMQALTLAYLEQSRSGNPVHTWQL</sequence>
<dbReference type="PANTHER" id="PTHR36510:SF3">
    <property type="entry name" value="CONSERVED PROTEIN"/>
    <property type="match status" value="1"/>
</dbReference>
<organism evidence="1 2">
    <name type="scientific">Halorhodospira halochloris</name>
    <name type="common">Ectothiorhodospira halochloris</name>
    <dbReference type="NCBI Taxonomy" id="1052"/>
    <lineage>
        <taxon>Bacteria</taxon>
        <taxon>Pseudomonadati</taxon>
        <taxon>Pseudomonadota</taxon>
        <taxon>Gammaproteobacteria</taxon>
        <taxon>Chromatiales</taxon>
        <taxon>Ectothiorhodospiraceae</taxon>
        <taxon>Halorhodospira</taxon>
    </lineage>
</organism>
<dbReference type="Pfam" id="PF04107">
    <property type="entry name" value="GCS2"/>
    <property type="match status" value="1"/>
</dbReference>
<dbReference type="Proteomes" id="UP000218890">
    <property type="component" value="Chromosome"/>
</dbReference>
<reference evidence="1" key="1">
    <citation type="submission" date="2016-02" db="EMBL/GenBank/DDBJ databases">
        <title>Halorhodospira halochloris DSM-1059 complete genome, version 2.</title>
        <authorList>
            <person name="Tsukatani Y."/>
        </authorList>
    </citation>
    <scope>NUCLEOTIDE SEQUENCE</scope>
    <source>
        <strain evidence="1">DSM 1059</strain>
    </source>
</reference>
<dbReference type="Gene3D" id="3.30.590.20">
    <property type="match status" value="1"/>
</dbReference>
<dbReference type="RefSeq" id="WP_096406454.1">
    <property type="nucleotide sequence ID" value="NZ_AP017372.2"/>
</dbReference>
<dbReference type="InterPro" id="IPR014746">
    <property type="entry name" value="Gln_synth/guanido_kin_cat_dom"/>
</dbReference>
<dbReference type="GO" id="GO:0016879">
    <property type="term" value="F:ligase activity, forming carbon-nitrogen bonds"/>
    <property type="evidence" value="ECO:0007669"/>
    <property type="project" value="TreeGrafter"/>
</dbReference>
<dbReference type="KEGG" id="hhk:HH1059_24330"/>
<dbReference type="InterPro" id="IPR050141">
    <property type="entry name" value="GCL_type2/YbdK_subfam"/>
</dbReference>